<evidence type="ECO:0000256" key="1">
    <source>
        <dbReference type="SAM" id="MobiDB-lite"/>
    </source>
</evidence>
<evidence type="ECO:0000313" key="2">
    <source>
        <dbReference type="EMBL" id="MER6614897.1"/>
    </source>
</evidence>
<name>A0ABV1UVR7_9ACTN</name>
<gene>
    <name evidence="2" type="ORF">ABT276_16295</name>
</gene>
<dbReference type="Proteomes" id="UP001445472">
    <property type="component" value="Unassembled WGS sequence"/>
</dbReference>
<accession>A0ABV1UVR7</accession>
<dbReference type="EMBL" id="JBEPBX010000013">
    <property type="protein sequence ID" value="MER6614897.1"/>
    <property type="molecule type" value="Genomic_DNA"/>
</dbReference>
<evidence type="ECO:0000313" key="3">
    <source>
        <dbReference type="Proteomes" id="UP001445472"/>
    </source>
</evidence>
<feature type="region of interest" description="Disordered" evidence="1">
    <location>
        <begin position="1"/>
        <end position="28"/>
    </location>
</feature>
<comment type="caution">
    <text evidence="2">The sequence shown here is derived from an EMBL/GenBank/DDBJ whole genome shotgun (WGS) entry which is preliminary data.</text>
</comment>
<sequence length="201" mass="21698">MLIATFDDEDGGGGSTQQPTGRGLRIGKNGVPPQYAQLVLDASASCDRGLPPVILAAQLKQESGFRPMQDLPRAHRASRNSWSAHRLDAQITAQHGEAHLHTSQIREARAHLAHLAGDNASAVGWYLHPARLRATVQGPRHPHTAHATRLVYSLWRTLRPADAQRLGGKLLTALTEIHGSNSPLAIRTRRQPASLTAPAST</sequence>
<feature type="compositionally biased region" description="Acidic residues" evidence="1">
    <location>
        <begin position="1"/>
        <end position="11"/>
    </location>
</feature>
<reference evidence="2 3" key="1">
    <citation type="submission" date="2024-06" db="EMBL/GenBank/DDBJ databases">
        <title>The Natural Products Discovery Center: Release of the First 8490 Sequenced Strains for Exploring Actinobacteria Biosynthetic Diversity.</title>
        <authorList>
            <person name="Kalkreuter E."/>
            <person name="Kautsar S.A."/>
            <person name="Yang D."/>
            <person name="Bader C.D."/>
            <person name="Teijaro C.N."/>
            <person name="Fluegel L."/>
            <person name="Davis C.M."/>
            <person name="Simpson J.R."/>
            <person name="Lauterbach L."/>
            <person name="Steele A.D."/>
            <person name="Gui C."/>
            <person name="Meng S."/>
            <person name="Li G."/>
            <person name="Viehrig K."/>
            <person name="Ye F."/>
            <person name="Su P."/>
            <person name="Kiefer A.F."/>
            <person name="Nichols A."/>
            <person name="Cepeda A.J."/>
            <person name="Yan W."/>
            <person name="Fan B."/>
            <person name="Jiang Y."/>
            <person name="Adhikari A."/>
            <person name="Zheng C.-J."/>
            <person name="Schuster L."/>
            <person name="Cowan T.M."/>
            <person name="Smanski M.J."/>
            <person name="Chevrette M.G."/>
            <person name="De Carvalho L.P.S."/>
            <person name="Shen B."/>
        </authorList>
    </citation>
    <scope>NUCLEOTIDE SEQUENCE [LARGE SCALE GENOMIC DNA]</scope>
    <source>
        <strain evidence="2 3">NPDC000837</strain>
    </source>
</reference>
<organism evidence="2 3">
    <name type="scientific">Streptomyces xantholiticus</name>
    <dbReference type="NCBI Taxonomy" id="68285"/>
    <lineage>
        <taxon>Bacteria</taxon>
        <taxon>Bacillati</taxon>
        <taxon>Actinomycetota</taxon>
        <taxon>Actinomycetes</taxon>
        <taxon>Kitasatosporales</taxon>
        <taxon>Streptomycetaceae</taxon>
        <taxon>Streptomyces</taxon>
    </lineage>
</organism>
<proteinExistence type="predicted"/>
<protein>
    <submittedName>
        <fullName evidence="2">Uncharacterized protein</fullName>
    </submittedName>
</protein>
<dbReference type="RefSeq" id="WP_351976599.1">
    <property type="nucleotide sequence ID" value="NZ_JBEPBX010000013.1"/>
</dbReference>
<keyword evidence="3" id="KW-1185">Reference proteome</keyword>